<feature type="compositionally biased region" description="Basic and acidic residues" evidence="1">
    <location>
        <begin position="30"/>
        <end position="39"/>
    </location>
</feature>
<keyword evidence="3" id="KW-1185">Reference proteome</keyword>
<gene>
    <name evidence="2" type="ORF">SAMN04490195_1568</name>
</gene>
<accession>A0A1H1D7X9</accession>
<evidence type="ECO:0000313" key="3">
    <source>
        <dbReference type="Proteomes" id="UP000199570"/>
    </source>
</evidence>
<name>A0A1H1D7X9_9PSED</name>
<organism evidence="2 3">
    <name type="scientific">Pseudomonas moorei</name>
    <dbReference type="NCBI Taxonomy" id="395599"/>
    <lineage>
        <taxon>Bacteria</taxon>
        <taxon>Pseudomonadati</taxon>
        <taxon>Pseudomonadota</taxon>
        <taxon>Gammaproteobacteria</taxon>
        <taxon>Pseudomonadales</taxon>
        <taxon>Pseudomonadaceae</taxon>
        <taxon>Pseudomonas</taxon>
    </lineage>
</organism>
<proteinExistence type="predicted"/>
<evidence type="ECO:0000313" key="2">
    <source>
        <dbReference type="EMBL" id="SDQ71936.1"/>
    </source>
</evidence>
<dbReference type="Proteomes" id="UP000199570">
    <property type="component" value="Unassembled WGS sequence"/>
</dbReference>
<protein>
    <submittedName>
        <fullName evidence="2">Uncharacterized protein</fullName>
    </submittedName>
</protein>
<dbReference type="EMBL" id="FNKJ01000003">
    <property type="protein sequence ID" value="SDQ71936.1"/>
    <property type="molecule type" value="Genomic_DNA"/>
</dbReference>
<reference evidence="3" key="1">
    <citation type="submission" date="2016-10" db="EMBL/GenBank/DDBJ databases">
        <authorList>
            <person name="Varghese N."/>
            <person name="Submissions S."/>
        </authorList>
    </citation>
    <scope>NUCLEOTIDE SEQUENCE [LARGE SCALE GENOMIC DNA]</scope>
    <source>
        <strain evidence="3">BS3775</strain>
    </source>
</reference>
<dbReference type="AlphaFoldDB" id="A0A1H1D7X9"/>
<evidence type="ECO:0000256" key="1">
    <source>
        <dbReference type="SAM" id="MobiDB-lite"/>
    </source>
</evidence>
<feature type="region of interest" description="Disordered" evidence="1">
    <location>
        <begin position="1"/>
        <end position="39"/>
    </location>
</feature>
<sequence length="52" mass="5964">MNDDDLFNPAESDDAKHRDEANPPTQPLTEEQKLEEQRRKVAEIERTVADGN</sequence>
<dbReference type="RefSeq" id="WP_162842368.1">
    <property type="nucleotide sequence ID" value="NZ_FNKJ01000003.1"/>
</dbReference>